<accession>D5ACH1</accession>
<proteinExistence type="evidence at transcript level"/>
<evidence type="ECO:0000256" key="1">
    <source>
        <dbReference type="ARBA" id="ARBA00006885"/>
    </source>
</evidence>
<dbReference type="InterPro" id="IPR005031">
    <property type="entry name" value="COQ10_START"/>
</dbReference>
<dbReference type="GO" id="GO:0045333">
    <property type="term" value="P:cellular respiration"/>
    <property type="evidence" value="ECO:0007669"/>
    <property type="project" value="InterPro"/>
</dbReference>
<dbReference type="SUPFAM" id="SSF55961">
    <property type="entry name" value="Bet v1-like"/>
    <property type="match status" value="1"/>
</dbReference>
<feature type="domain" description="Coenzyme Q-binding protein COQ10 START" evidence="4">
    <location>
        <begin position="110"/>
        <end position="238"/>
    </location>
</feature>
<name>D5ACH1_PICSI</name>
<dbReference type="GO" id="GO:0005739">
    <property type="term" value="C:mitochondrion"/>
    <property type="evidence" value="ECO:0007669"/>
    <property type="project" value="TreeGrafter"/>
</dbReference>
<dbReference type="AlphaFoldDB" id="D5ACH1"/>
<evidence type="ECO:0000259" key="4">
    <source>
        <dbReference type="Pfam" id="PF03364"/>
    </source>
</evidence>
<comment type="function">
    <text evidence="3">Required for the function of coenzyme Q in the respiratory chain. May serve as a chaperone or may be involved in the transport of Q6 from its site of synthesis to the catalytic sites of the respiratory complexes.</text>
</comment>
<sequence length="259" mass="29266">MRQFSAMSKAALGFISRRPQLPCIRHGSILGRGEITGSHGGLDVLRQFSSIAGIGARGVVNEENIVDKGILKWDVFRARIGAQQTRGFLGCGDGDEDSGLAKTYEEKRIIGYSPEQLFAVVAAVDLYEDFVPWCQRSAILRRKNDEAFDAELEIGFKFLVERYMSHVELKKPRYLKTTVSESSLFDYLINIWEFNDGPIGGTCDLHFFVDFQFRSPLYRQVANMFFKEVVSQLVHSFEQRCHTVYGPAVKLLEGAYGSR</sequence>
<reference evidence="5" key="1">
    <citation type="submission" date="2010-04" db="EMBL/GenBank/DDBJ databases">
        <authorList>
            <person name="Reid K.E."/>
            <person name="Liao N."/>
            <person name="Chan S."/>
            <person name="Docking R."/>
            <person name="Taylor G."/>
            <person name="Moore R."/>
            <person name="Mayo M."/>
            <person name="Munro S."/>
            <person name="King J."/>
            <person name="Yanchuk A."/>
            <person name="Holt R."/>
            <person name="Jones S."/>
            <person name="Marra M."/>
            <person name="Ritland C.E."/>
            <person name="Ritland K."/>
            <person name="Bohlmann J."/>
        </authorList>
    </citation>
    <scope>NUCLEOTIDE SEQUENCE</scope>
    <source>
        <tissue evidence="5">Bud</tissue>
    </source>
</reference>
<comment type="similarity">
    <text evidence="1">Belongs to the COQ10 family.</text>
</comment>
<organism evidence="5">
    <name type="scientific">Picea sitchensis</name>
    <name type="common">Sitka spruce</name>
    <name type="synonym">Pinus sitchensis</name>
    <dbReference type="NCBI Taxonomy" id="3332"/>
    <lineage>
        <taxon>Eukaryota</taxon>
        <taxon>Viridiplantae</taxon>
        <taxon>Streptophyta</taxon>
        <taxon>Embryophyta</taxon>
        <taxon>Tracheophyta</taxon>
        <taxon>Spermatophyta</taxon>
        <taxon>Pinopsida</taxon>
        <taxon>Pinidae</taxon>
        <taxon>Conifers I</taxon>
        <taxon>Pinales</taxon>
        <taxon>Pinaceae</taxon>
        <taxon>Picea</taxon>
    </lineage>
</organism>
<dbReference type="InterPro" id="IPR023393">
    <property type="entry name" value="START-like_dom_sf"/>
</dbReference>
<dbReference type="PANTHER" id="PTHR12901:SF10">
    <property type="entry name" value="COENZYME Q-BINDING PROTEIN COQ10, MITOCHONDRIAL"/>
    <property type="match status" value="1"/>
</dbReference>
<dbReference type="InterPro" id="IPR044996">
    <property type="entry name" value="COQ10-like"/>
</dbReference>
<dbReference type="EMBL" id="BT123954">
    <property type="protein sequence ID" value="ADE77240.1"/>
    <property type="molecule type" value="mRNA"/>
</dbReference>
<dbReference type="OMA" id="SCNLYFL"/>
<evidence type="ECO:0000256" key="2">
    <source>
        <dbReference type="ARBA" id="ARBA00011814"/>
    </source>
</evidence>
<dbReference type="PANTHER" id="PTHR12901">
    <property type="entry name" value="SPERM PROTEIN HOMOLOG"/>
    <property type="match status" value="1"/>
</dbReference>
<dbReference type="Gene3D" id="3.30.530.20">
    <property type="match status" value="1"/>
</dbReference>
<evidence type="ECO:0000313" key="5">
    <source>
        <dbReference type="EMBL" id="ADE77240.1"/>
    </source>
</evidence>
<protein>
    <recommendedName>
        <fullName evidence="4">Coenzyme Q-binding protein COQ10 START domain-containing protein</fullName>
    </recommendedName>
</protein>
<comment type="subunit">
    <text evidence="2">Interacts with coenzyme Q.</text>
</comment>
<dbReference type="Pfam" id="PF03364">
    <property type="entry name" value="Polyketide_cyc"/>
    <property type="match status" value="1"/>
</dbReference>
<dbReference type="CDD" id="cd07813">
    <property type="entry name" value="COQ10p_like"/>
    <property type="match status" value="1"/>
</dbReference>
<dbReference type="GO" id="GO:0048039">
    <property type="term" value="F:ubiquinone binding"/>
    <property type="evidence" value="ECO:0007669"/>
    <property type="project" value="InterPro"/>
</dbReference>
<evidence type="ECO:0000256" key="3">
    <source>
        <dbReference type="ARBA" id="ARBA00024947"/>
    </source>
</evidence>